<dbReference type="InterPro" id="IPR001650">
    <property type="entry name" value="Helicase_C-like"/>
</dbReference>
<sequence>MVWESSPADEAGDQRHTTSAPAGVPEITLDHVGTVENAAKVIAALHRGEKRLVFVDSRRRVEEPATALRFRGVTTFVSHSSLSATQRRSSEQAFAEASDCVIVATSTLELGIDVGDLDRVIQLGAPATVSSFLQRLGRTGRRTGSVRNCLFLGPNEESVLHAAGLLRCWNALRGLKFATALPEELAVDTLAQRHMDTTGSATVLGEPLRRVVIEE</sequence>
<accession>A0A1H0WZ48</accession>
<dbReference type="PROSITE" id="PS51194">
    <property type="entry name" value="HELICASE_CTER"/>
    <property type="match status" value="1"/>
</dbReference>
<proteinExistence type="predicted"/>
<dbReference type="Pfam" id="PF00271">
    <property type="entry name" value="Helicase_C"/>
    <property type="match status" value="1"/>
</dbReference>
<dbReference type="Proteomes" id="UP000199497">
    <property type="component" value="Unassembled WGS sequence"/>
</dbReference>
<dbReference type="Gene3D" id="3.40.50.300">
    <property type="entry name" value="P-loop containing nucleotide triphosphate hydrolases"/>
    <property type="match status" value="1"/>
</dbReference>
<keyword evidence="3" id="KW-0347">Helicase</keyword>
<dbReference type="EMBL" id="FNJR01000019">
    <property type="protein sequence ID" value="SDP95973.1"/>
    <property type="molecule type" value="Genomic_DNA"/>
</dbReference>
<reference evidence="4" key="1">
    <citation type="submission" date="2016-10" db="EMBL/GenBank/DDBJ databases">
        <authorList>
            <person name="Varghese N."/>
            <person name="Submissions S."/>
        </authorList>
    </citation>
    <scope>NUCLEOTIDE SEQUENCE [LARGE SCALE GENOMIC DNA]</scope>
    <source>
        <strain evidence="4">DSM 46732</strain>
    </source>
</reference>
<dbReference type="PANTHER" id="PTHR47962">
    <property type="entry name" value="ATP-DEPENDENT HELICASE LHR-RELATED-RELATED"/>
    <property type="match status" value="1"/>
</dbReference>
<dbReference type="SMART" id="SM00490">
    <property type="entry name" value="HELICc"/>
    <property type="match status" value="1"/>
</dbReference>
<dbReference type="SUPFAM" id="SSF52540">
    <property type="entry name" value="P-loop containing nucleoside triphosphate hydrolases"/>
    <property type="match status" value="1"/>
</dbReference>
<protein>
    <submittedName>
        <fullName evidence="3">Helicase conserved C-terminal domain-containing protein</fullName>
    </submittedName>
</protein>
<dbReference type="InterPro" id="IPR052511">
    <property type="entry name" value="ATP-dep_Helicase"/>
</dbReference>
<dbReference type="GO" id="GO:0004386">
    <property type="term" value="F:helicase activity"/>
    <property type="evidence" value="ECO:0007669"/>
    <property type="project" value="UniProtKB-KW"/>
</dbReference>
<organism evidence="3 4">
    <name type="scientific">Actinopolyspora xinjiangensis</name>
    <dbReference type="NCBI Taxonomy" id="405564"/>
    <lineage>
        <taxon>Bacteria</taxon>
        <taxon>Bacillati</taxon>
        <taxon>Actinomycetota</taxon>
        <taxon>Actinomycetes</taxon>
        <taxon>Actinopolysporales</taxon>
        <taxon>Actinopolysporaceae</taxon>
        <taxon>Actinopolyspora</taxon>
    </lineage>
</organism>
<dbReference type="PANTHER" id="PTHR47962:SF5">
    <property type="entry name" value="ATP-DEPENDENT HELICASE LHR-RELATED"/>
    <property type="match status" value="1"/>
</dbReference>
<feature type="domain" description="Helicase C-terminal" evidence="2">
    <location>
        <begin position="37"/>
        <end position="189"/>
    </location>
</feature>
<dbReference type="InterPro" id="IPR027417">
    <property type="entry name" value="P-loop_NTPase"/>
</dbReference>
<evidence type="ECO:0000259" key="2">
    <source>
        <dbReference type="PROSITE" id="PS51194"/>
    </source>
</evidence>
<evidence type="ECO:0000313" key="3">
    <source>
        <dbReference type="EMBL" id="SDP95973.1"/>
    </source>
</evidence>
<evidence type="ECO:0000256" key="1">
    <source>
        <dbReference type="SAM" id="MobiDB-lite"/>
    </source>
</evidence>
<dbReference type="GO" id="GO:0003677">
    <property type="term" value="F:DNA binding"/>
    <property type="evidence" value="ECO:0007669"/>
    <property type="project" value="TreeGrafter"/>
</dbReference>
<keyword evidence="3" id="KW-0067">ATP-binding</keyword>
<evidence type="ECO:0000313" key="4">
    <source>
        <dbReference type="Proteomes" id="UP000199497"/>
    </source>
</evidence>
<name>A0A1H0WZ48_9ACTN</name>
<gene>
    <name evidence="3" type="ORF">SAMN04487905_1194</name>
</gene>
<keyword evidence="3" id="KW-0547">Nucleotide-binding</keyword>
<dbReference type="AlphaFoldDB" id="A0A1H0WZ48"/>
<dbReference type="GO" id="GO:0016887">
    <property type="term" value="F:ATP hydrolysis activity"/>
    <property type="evidence" value="ECO:0007669"/>
    <property type="project" value="TreeGrafter"/>
</dbReference>
<keyword evidence="3" id="KW-0378">Hydrolase</keyword>
<feature type="region of interest" description="Disordered" evidence="1">
    <location>
        <begin position="1"/>
        <end position="25"/>
    </location>
</feature>
<keyword evidence="4" id="KW-1185">Reference proteome</keyword>
<dbReference type="STRING" id="405564.SAMN04487905_1194"/>